<dbReference type="Gene3D" id="3.30.300.30">
    <property type="match status" value="1"/>
</dbReference>
<evidence type="ECO:0000259" key="6">
    <source>
        <dbReference type="Pfam" id="PF13193"/>
    </source>
</evidence>
<keyword evidence="4" id="KW-0067">ATP-binding</keyword>
<dbReference type="InterPro" id="IPR025110">
    <property type="entry name" value="AMP-bd_C"/>
</dbReference>
<dbReference type="PANTHER" id="PTHR43605:SF10">
    <property type="entry name" value="ACYL-COA SYNTHETASE MEDIUM CHAIN FAMILY MEMBER 3"/>
    <property type="match status" value="1"/>
</dbReference>
<dbReference type="InterPro" id="IPR045851">
    <property type="entry name" value="AMP-bd_C_sf"/>
</dbReference>
<dbReference type="AlphaFoldDB" id="A0A1H0N4G3"/>
<evidence type="ECO:0000256" key="2">
    <source>
        <dbReference type="ARBA" id="ARBA00022598"/>
    </source>
</evidence>
<dbReference type="SUPFAM" id="SSF56801">
    <property type="entry name" value="Acetyl-CoA synthetase-like"/>
    <property type="match status" value="1"/>
</dbReference>
<protein>
    <submittedName>
        <fullName evidence="7">Acetyl-CoA synthetase</fullName>
    </submittedName>
</protein>
<dbReference type="GO" id="GO:0006633">
    <property type="term" value="P:fatty acid biosynthetic process"/>
    <property type="evidence" value="ECO:0007669"/>
    <property type="project" value="TreeGrafter"/>
</dbReference>
<dbReference type="GO" id="GO:0016405">
    <property type="term" value="F:CoA-ligase activity"/>
    <property type="evidence" value="ECO:0007669"/>
    <property type="project" value="UniProtKB-ARBA"/>
</dbReference>
<dbReference type="GO" id="GO:0006637">
    <property type="term" value="P:acyl-CoA metabolic process"/>
    <property type="evidence" value="ECO:0007669"/>
    <property type="project" value="TreeGrafter"/>
</dbReference>
<dbReference type="GO" id="GO:0015645">
    <property type="term" value="F:fatty acid ligase activity"/>
    <property type="evidence" value="ECO:0007669"/>
    <property type="project" value="TreeGrafter"/>
</dbReference>
<keyword evidence="2" id="KW-0436">Ligase</keyword>
<dbReference type="OrthoDB" id="9803968at2"/>
<dbReference type="Proteomes" id="UP000198741">
    <property type="component" value="Chromosome I"/>
</dbReference>
<evidence type="ECO:0000313" key="8">
    <source>
        <dbReference type="Proteomes" id="UP000198741"/>
    </source>
</evidence>
<dbReference type="FunFam" id="3.30.300.30:FF:000028">
    <property type="entry name" value="AMP-dependent synthetase"/>
    <property type="match status" value="1"/>
</dbReference>
<dbReference type="STRING" id="1090615.SAMN04515671_2196"/>
<dbReference type="GO" id="GO:0005524">
    <property type="term" value="F:ATP binding"/>
    <property type="evidence" value="ECO:0007669"/>
    <property type="project" value="UniProtKB-KW"/>
</dbReference>
<dbReference type="PANTHER" id="PTHR43605">
    <property type="entry name" value="ACYL-COENZYME A SYNTHETASE"/>
    <property type="match status" value="1"/>
</dbReference>
<dbReference type="Gene3D" id="3.40.50.12780">
    <property type="entry name" value="N-terminal domain of ligase-like"/>
    <property type="match status" value="1"/>
</dbReference>
<evidence type="ECO:0000256" key="3">
    <source>
        <dbReference type="ARBA" id="ARBA00022741"/>
    </source>
</evidence>
<comment type="similarity">
    <text evidence="1">Belongs to the ATP-dependent AMP-binding enzyme family.</text>
</comment>
<feature type="domain" description="AMP-dependent synthetase/ligase" evidence="5">
    <location>
        <begin position="50"/>
        <end position="415"/>
    </location>
</feature>
<keyword evidence="8" id="KW-1185">Reference proteome</keyword>
<evidence type="ECO:0000256" key="1">
    <source>
        <dbReference type="ARBA" id="ARBA00006432"/>
    </source>
</evidence>
<accession>A0A1H0N4G3</accession>
<name>A0A1H0N4G3_9ACTN</name>
<dbReference type="RefSeq" id="WP_090475983.1">
    <property type="nucleotide sequence ID" value="NZ_LT629710.1"/>
</dbReference>
<keyword evidence="3" id="KW-0547">Nucleotide-binding</keyword>
<feature type="domain" description="AMP-binding enzyme C-terminal" evidence="6">
    <location>
        <begin position="466"/>
        <end position="543"/>
    </location>
</feature>
<reference evidence="7 8" key="1">
    <citation type="submission" date="2016-10" db="EMBL/GenBank/DDBJ databases">
        <authorList>
            <person name="de Groot N.N."/>
        </authorList>
    </citation>
    <scope>NUCLEOTIDE SEQUENCE [LARGE SCALE GENOMIC DNA]</scope>
    <source>
        <strain evidence="8">P4-7,KCTC 19426,CECT 7604</strain>
    </source>
</reference>
<dbReference type="InterPro" id="IPR042099">
    <property type="entry name" value="ANL_N_sf"/>
</dbReference>
<dbReference type="GO" id="GO:0004321">
    <property type="term" value="F:fatty-acyl-CoA synthase activity"/>
    <property type="evidence" value="ECO:0007669"/>
    <property type="project" value="TreeGrafter"/>
</dbReference>
<evidence type="ECO:0000256" key="4">
    <source>
        <dbReference type="ARBA" id="ARBA00022840"/>
    </source>
</evidence>
<evidence type="ECO:0000313" key="7">
    <source>
        <dbReference type="EMBL" id="SDO87501.1"/>
    </source>
</evidence>
<dbReference type="InterPro" id="IPR000873">
    <property type="entry name" value="AMP-dep_synth/lig_dom"/>
</dbReference>
<sequence length="578" mass="63450">MTSEPTVGTEMVRAAREFLLRNRTDFDVAVRDFRWPRPEHFNFGLDWFDVIAAEHPDRPALKIVEEDGRSGSWTYAQLSARSDQMAAWLHELGVRRGMRVILMLGNQVELWEVILGAIKLGAVLIPASTLLATSDLRDRVERGRASFVIARDVDTPKFVGVDGDFVRIAVGQPVDGWIPYTDSISAATVFTPDGVTRADDILLLYFTSGTTALPKLVAHSHTSYPIGHLSTMYWIGLQPGDVHLNISSPGWAKHAWSNVFAPWIAGATVFLYNYGRFNAAELMRVMAEHEVTTFCAPPTVWRMLIQADLSALTTPPREVVGAGEPLNPEVIDQVRQAWGVTIRDGFGQTETTLAIGNSPGQPVKEGSMGRPMPGFTVALVDTVTGAVTPVDGSAVGEGEICLDLSRRPVSLMAGYHGDDDRTAEVMADGYYHTGDVGSVDSDGYVTYVGRADDVFKASDYRISPFELESVLLEHESVAEAAVVPSPDPLRLAVPKAYVVLTDGFPPDRETAAAIFRYSLEHLSPHKRIRRLEFAELPKTISGKIRRVELRGREDLIHAVGAAAPGAEFRLEDFPELRS</sequence>
<dbReference type="InterPro" id="IPR051087">
    <property type="entry name" value="Mitochondrial_ACSM"/>
</dbReference>
<evidence type="ECO:0000259" key="5">
    <source>
        <dbReference type="Pfam" id="PF00501"/>
    </source>
</evidence>
<organism evidence="7 8">
    <name type="scientific">Nakamurella panacisegetis</name>
    <dbReference type="NCBI Taxonomy" id="1090615"/>
    <lineage>
        <taxon>Bacteria</taxon>
        <taxon>Bacillati</taxon>
        <taxon>Actinomycetota</taxon>
        <taxon>Actinomycetes</taxon>
        <taxon>Nakamurellales</taxon>
        <taxon>Nakamurellaceae</taxon>
        <taxon>Nakamurella</taxon>
    </lineage>
</organism>
<proteinExistence type="inferred from homology"/>
<dbReference type="EMBL" id="LT629710">
    <property type="protein sequence ID" value="SDO87501.1"/>
    <property type="molecule type" value="Genomic_DNA"/>
</dbReference>
<gene>
    <name evidence="7" type="ORF">SAMN04515671_2196</name>
</gene>
<dbReference type="Pfam" id="PF00501">
    <property type="entry name" value="AMP-binding"/>
    <property type="match status" value="1"/>
</dbReference>
<dbReference type="Pfam" id="PF13193">
    <property type="entry name" value="AMP-binding_C"/>
    <property type="match status" value="1"/>
</dbReference>